<protein>
    <recommendedName>
        <fullName evidence="4">Transmembrane protein</fullName>
    </recommendedName>
</protein>
<evidence type="ECO:0008006" key="4">
    <source>
        <dbReference type="Google" id="ProtNLM"/>
    </source>
</evidence>
<keyword evidence="1" id="KW-0472">Membrane</keyword>
<proteinExistence type="predicted"/>
<accession>A0AAD7APH9</accession>
<name>A0AAD7APH9_9AGAR</name>
<feature type="transmembrane region" description="Helical" evidence="1">
    <location>
        <begin position="24"/>
        <end position="43"/>
    </location>
</feature>
<sequence length="186" mass="20402">MQGDQHQQGSLLHQQRRAHGESCFHGLVVKLIFFLVSIFLLFIHPGRRWLWGQQSQSYKQIAEGHTCGSGTGASRLPSSASRVLQSFSSPIVSSSSLLLLTWTALAFPAAFETSCTQSAVLAATDDTSCRRCRLNVFAAGVGVGRATSRRAFLAACDACWFSLSVRASTRRRLEVDRVCMVDYTGR</sequence>
<dbReference type="AlphaFoldDB" id="A0AAD7APH9"/>
<evidence type="ECO:0000313" key="2">
    <source>
        <dbReference type="EMBL" id="KAJ7364550.1"/>
    </source>
</evidence>
<gene>
    <name evidence="2" type="ORF">DFH08DRAFT_839524</name>
</gene>
<comment type="caution">
    <text evidence="2">The sequence shown here is derived from an EMBL/GenBank/DDBJ whole genome shotgun (WGS) entry which is preliminary data.</text>
</comment>
<keyword evidence="3" id="KW-1185">Reference proteome</keyword>
<evidence type="ECO:0000313" key="3">
    <source>
        <dbReference type="Proteomes" id="UP001218218"/>
    </source>
</evidence>
<dbReference type="Proteomes" id="UP001218218">
    <property type="component" value="Unassembled WGS sequence"/>
</dbReference>
<keyword evidence="1" id="KW-0812">Transmembrane</keyword>
<reference evidence="2" key="1">
    <citation type="submission" date="2023-03" db="EMBL/GenBank/DDBJ databases">
        <title>Massive genome expansion in bonnet fungi (Mycena s.s.) driven by repeated elements and novel gene families across ecological guilds.</title>
        <authorList>
            <consortium name="Lawrence Berkeley National Laboratory"/>
            <person name="Harder C.B."/>
            <person name="Miyauchi S."/>
            <person name="Viragh M."/>
            <person name="Kuo A."/>
            <person name="Thoen E."/>
            <person name="Andreopoulos B."/>
            <person name="Lu D."/>
            <person name="Skrede I."/>
            <person name="Drula E."/>
            <person name="Henrissat B."/>
            <person name="Morin E."/>
            <person name="Kohler A."/>
            <person name="Barry K."/>
            <person name="LaButti K."/>
            <person name="Morin E."/>
            <person name="Salamov A."/>
            <person name="Lipzen A."/>
            <person name="Mereny Z."/>
            <person name="Hegedus B."/>
            <person name="Baldrian P."/>
            <person name="Stursova M."/>
            <person name="Weitz H."/>
            <person name="Taylor A."/>
            <person name="Grigoriev I.V."/>
            <person name="Nagy L.G."/>
            <person name="Martin F."/>
            <person name="Kauserud H."/>
        </authorList>
    </citation>
    <scope>NUCLEOTIDE SEQUENCE</scope>
    <source>
        <strain evidence="2">CBHHK002</strain>
    </source>
</reference>
<keyword evidence="1" id="KW-1133">Transmembrane helix</keyword>
<organism evidence="2 3">
    <name type="scientific">Mycena albidolilacea</name>
    <dbReference type="NCBI Taxonomy" id="1033008"/>
    <lineage>
        <taxon>Eukaryota</taxon>
        <taxon>Fungi</taxon>
        <taxon>Dikarya</taxon>
        <taxon>Basidiomycota</taxon>
        <taxon>Agaricomycotina</taxon>
        <taxon>Agaricomycetes</taxon>
        <taxon>Agaricomycetidae</taxon>
        <taxon>Agaricales</taxon>
        <taxon>Marasmiineae</taxon>
        <taxon>Mycenaceae</taxon>
        <taxon>Mycena</taxon>
    </lineage>
</organism>
<dbReference type="EMBL" id="JARIHO010000003">
    <property type="protein sequence ID" value="KAJ7364550.1"/>
    <property type="molecule type" value="Genomic_DNA"/>
</dbReference>
<evidence type="ECO:0000256" key="1">
    <source>
        <dbReference type="SAM" id="Phobius"/>
    </source>
</evidence>